<protein>
    <submittedName>
        <fullName evidence="2">T9SS type A sorting domain-containing protein</fullName>
    </submittedName>
</protein>
<dbReference type="EMBL" id="JBHULU010000021">
    <property type="protein sequence ID" value="MFD2515751.1"/>
    <property type="molecule type" value="Genomic_DNA"/>
</dbReference>
<accession>A0ABW5IRN8</accession>
<dbReference type="Proteomes" id="UP001597544">
    <property type="component" value="Unassembled WGS sequence"/>
</dbReference>
<evidence type="ECO:0000256" key="1">
    <source>
        <dbReference type="SAM" id="MobiDB-lite"/>
    </source>
</evidence>
<proteinExistence type="predicted"/>
<name>A0ABW5IRN8_9BACT</name>
<sequence>MPSLVFGEGSKQLTPHITTNGTTDKANTTVGYLQHDDNGNQTISYGFLKPNTWSYNGAEFIEDYRMYVRLKPNETVYYGVRRRITNETSTNQASANQNDLILTLKYGTGVGTTVQTTTLLRDQSSVNQSKLLENIPTGQGNKTAPQNGVIKTAAEVMNGPNYGGRTDGYNALSYTNTTGAMQDFYLEFTQVGEESMHPKQKKSWYDLWDLTVIDPNGKEMPGRLFSKQWSFTAGASANVLSSTFAFYPLIPNQLDGTTYYVKKITLAGMRPFGFRFVTNQYGSTSQYGTTFQERRKSQLVQSDYSEYLNFVNNPDEEMWPSAPDPKFSFSAESICEAEQPKVAFISNAGVPSNFMVQIDVNADGYKPNTADVLIEKTFEAGTNKLVWDGKDAYGNIVPSGTRLDYTYKSYTSPMNFPVFDAEGNASGFKSENVRPVPSTVNDLLYWDDSNLPSSKFPLATQRELNGVNANTGAHLWGASADDGNGYTLNTWTYGYTFTKNESLVFTYECNMGVLPVTIASFKVKPDYEGVRLDWSTAMELNNKFFVVERSSDGKVFEEIGQIAGKGTTHSKISYSYLDSEAPAGVVYYRLKQVDTDYSFSYSNVKMVYVAAKDPRAKAVAYPNPVSSDLLKLDLSMLPNGVYELNVHDASGRKVKQTSTVDGGKIHLLDTSRLPAGFLFLELIGTESKQTLQILKKQ</sequence>
<keyword evidence="3" id="KW-1185">Reference proteome</keyword>
<gene>
    <name evidence="2" type="ORF">ACFSRY_17905</name>
</gene>
<organism evidence="2 3">
    <name type="scientific">Pontibacter locisalis</name>
    <dbReference type="NCBI Taxonomy" id="1719035"/>
    <lineage>
        <taxon>Bacteria</taxon>
        <taxon>Pseudomonadati</taxon>
        <taxon>Bacteroidota</taxon>
        <taxon>Cytophagia</taxon>
        <taxon>Cytophagales</taxon>
        <taxon>Hymenobacteraceae</taxon>
        <taxon>Pontibacter</taxon>
    </lineage>
</organism>
<feature type="region of interest" description="Disordered" evidence="1">
    <location>
        <begin position="1"/>
        <end position="25"/>
    </location>
</feature>
<dbReference type="Gene3D" id="2.60.40.4070">
    <property type="match status" value="1"/>
</dbReference>
<dbReference type="InterPro" id="IPR026444">
    <property type="entry name" value="Secre_tail"/>
</dbReference>
<evidence type="ECO:0000313" key="2">
    <source>
        <dbReference type="EMBL" id="MFD2515751.1"/>
    </source>
</evidence>
<dbReference type="NCBIfam" id="TIGR04183">
    <property type="entry name" value="Por_Secre_tail"/>
    <property type="match status" value="1"/>
</dbReference>
<reference evidence="3" key="1">
    <citation type="journal article" date="2019" name="Int. J. Syst. Evol. Microbiol.">
        <title>The Global Catalogue of Microorganisms (GCM) 10K type strain sequencing project: providing services to taxonomists for standard genome sequencing and annotation.</title>
        <authorList>
            <consortium name="The Broad Institute Genomics Platform"/>
            <consortium name="The Broad Institute Genome Sequencing Center for Infectious Disease"/>
            <person name="Wu L."/>
            <person name="Ma J."/>
        </authorList>
    </citation>
    <scope>NUCLEOTIDE SEQUENCE [LARGE SCALE GENOMIC DNA]</scope>
    <source>
        <strain evidence="3">KCTC 42498</strain>
    </source>
</reference>
<evidence type="ECO:0000313" key="3">
    <source>
        <dbReference type="Proteomes" id="UP001597544"/>
    </source>
</evidence>
<comment type="caution">
    <text evidence="2">The sequence shown here is derived from an EMBL/GenBank/DDBJ whole genome shotgun (WGS) entry which is preliminary data.</text>
</comment>